<evidence type="ECO:0000259" key="7">
    <source>
        <dbReference type="Pfam" id="PF00122"/>
    </source>
</evidence>
<dbReference type="InterPro" id="IPR051014">
    <property type="entry name" value="Cation_Transport_ATPase_IB"/>
</dbReference>
<protein>
    <submittedName>
        <fullName evidence="8">Lead, cadmium, zinc and mercury transporting ATPase Copper-translocating P-type ATPase</fullName>
        <ecNumber evidence="8">3.6.3.3</ecNumber>
        <ecNumber evidence="8">3.6.3.4</ecNumber>
    </submittedName>
</protein>
<dbReference type="InterPro" id="IPR008250">
    <property type="entry name" value="ATPase_P-typ_transduc_dom_A_sf"/>
</dbReference>
<feature type="transmembrane region" description="Helical" evidence="6">
    <location>
        <begin position="254"/>
        <end position="275"/>
    </location>
</feature>
<name>A0A3B0TY01_9ZZZZ</name>
<sequence length="646" mass="69583">MKNQKTEECKYCSVNNRSIHIHPASFDWKKISTVVSGASLFLALIFNWVLGITEAARLLYFLAIFSGGYFVLFGAVRGLTKQRFLNIDFLVVVAAIGAIYINQLAEAAAVVFFFSLAEAFERFGVERSRKALESLIRKSPQTAILKNGESVPVDKVNIGDITLVRPGDIIPLDGVVVEGISSVDEAAITGESIPKDKKVNSIVFAGTLNRQGYLEVKVTKESKDSTFSKIVGLIEKAQKSRAPAQEFIDTFSKYYTPIVVVSAIAIATIPTVFFGAVFTDWLYRALVLLVIACPCALVISTPVSIASSVGGASRRGVLIKGGKHLEALSKIKVVAFDKTKTLTLGEPYISDVVTFNGFKEEEVLADAAGIEKFSSHPLAKSILDFAQERGVTPHIMKKYENIEGKGGRATCMVCNDLEHCVGNLKLIEEGSVSTKEVLEKTEKFEREGKTVVLVSAGDKVMGALVISDKIRDEAFDAIKMLKDSGVDSVMLTGDNKHAAGFVAQKLGIKKVYASLLPDEKLEKINELKKEYGAVVMVGDGVNDAPPLAASTVGIAMGAGGSDVAVETADIALMNNNLLNIPLAINLGKKTVTTIKYNIIASLGVKAIFLVLALFGFAHLEFAIGADSGVAILVILNSLRLFHFETE</sequence>
<dbReference type="AlphaFoldDB" id="A0A3B0TY01"/>
<dbReference type="InterPro" id="IPR023214">
    <property type="entry name" value="HAD_sf"/>
</dbReference>
<dbReference type="InterPro" id="IPR023299">
    <property type="entry name" value="ATPase_P-typ_cyto_dom_N"/>
</dbReference>
<dbReference type="PANTHER" id="PTHR48085">
    <property type="entry name" value="CADMIUM/ZINC-TRANSPORTING ATPASE HMA2-RELATED"/>
    <property type="match status" value="1"/>
</dbReference>
<dbReference type="SUPFAM" id="SSF81665">
    <property type="entry name" value="Calcium ATPase, transmembrane domain M"/>
    <property type="match status" value="1"/>
</dbReference>
<keyword evidence="8" id="KW-0378">Hydrolase</keyword>
<dbReference type="FunFam" id="2.70.150.10:FF:000002">
    <property type="entry name" value="Copper-transporting ATPase 1, putative"/>
    <property type="match status" value="1"/>
</dbReference>
<dbReference type="SUPFAM" id="SSF56784">
    <property type="entry name" value="HAD-like"/>
    <property type="match status" value="1"/>
</dbReference>
<feature type="transmembrane region" description="Helical" evidence="6">
    <location>
        <begin position="281"/>
        <end position="305"/>
    </location>
</feature>
<evidence type="ECO:0000313" key="8">
    <source>
        <dbReference type="EMBL" id="VAW11976.1"/>
    </source>
</evidence>
<keyword evidence="4 6" id="KW-1133">Transmembrane helix</keyword>
<evidence type="ECO:0000256" key="3">
    <source>
        <dbReference type="ARBA" id="ARBA00022692"/>
    </source>
</evidence>
<feature type="transmembrane region" description="Helical" evidence="6">
    <location>
        <begin position="31"/>
        <end position="52"/>
    </location>
</feature>
<dbReference type="PRINTS" id="PR00941">
    <property type="entry name" value="CDATPASE"/>
</dbReference>
<feature type="domain" description="P-type ATPase A" evidence="7">
    <location>
        <begin position="146"/>
        <end position="235"/>
    </location>
</feature>
<dbReference type="GO" id="GO:0016020">
    <property type="term" value="C:membrane"/>
    <property type="evidence" value="ECO:0007669"/>
    <property type="project" value="UniProtKB-SubCell"/>
</dbReference>
<dbReference type="InterPro" id="IPR023298">
    <property type="entry name" value="ATPase_P-typ_TM_dom_sf"/>
</dbReference>
<keyword evidence="3 6" id="KW-0812">Transmembrane</keyword>
<dbReference type="Gene3D" id="3.40.50.1000">
    <property type="entry name" value="HAD superfamily/HAD-like"/>
    <property type="match status" value="1"/>
</dbReference>
<dbReference type="EMBL" id="UOEN01000058">
    <property type="protein sequence ID" value="VAW11976.1"/>
    <property type="molecule type" value="Genomic_DNA"/>
</dbReference>
<dbReference type="Pfam" id="PF00702">
    <property type="entry name" value="Hydrolase"/>
    <property type="match status" value="1"/>
</dbReference>
<proteinExistence type="inferred from homology"/>
<reference evidence="8" key="1">
    <citation type="submission" date="2018-06" db="EMBL/GenBank/DDBJ databases">
        <authorList>
            <person name="Zhirakovskaya E."/>
        </authorList>
    </citation>
    <scope>NUCLEOTIDE SEQUENCE</scope>
</reference>
<dbReference type="NCBIfam" id="TIGR01494">
    <property type="entry name" value="ATPase_P-type"/>
    <property type="match status" value="1"/>
</dbReference>
<accession>A0A3B0TY01</accession>
<gene>
    <name evidence="8" type="ORF">MNBD_BACTEROID05-609</name>
</gene>
<comment type="similarity">
    <text evidence="2">Belongs to the cation transport ATPase (P-type) (TC 3.A.3) family. Type IB subfamily.</text>
</comment>
<dbReference type="PRINTS" id="PR00119">
    <property type="entry name" value="CATATPASE"/>
</dbReference>
<dbReference type="InterPro" id="IPR036412">
    <property type="entry name" value="HAD-like_sf"/>
</dbReference>
<evidence type="ECO:0000256" key="1">
    <source>
        <dbReference type="ARBA" id="ARBA00004370"/>
    </source>
</evidence>
<dbReference type="GO" id="GO:0016887">
    <property type="term" value="F:ATP hydrolysis activity"/>
    <property type="evidence" value="ECO:0007669"/>
    <property type="project" value="InterPro"/>
</dbReference>
<evidence type="ECO:0000256" key="5">
    <source>
        <dbReference type="ARBA" id="ARBA00023136"/>
    </source>
</evidence>
<dbReference type="EC" id="3.6.3.4" evidence="8"/>
<dbReference type="NCBIfam" id="TIGR01525">
    <property type="entry name" value="ATPase-IB_hvy"/>
    <property type="match status" value="1"/>
</dbReference>
<dbReference type="InterPro" id="IPR059000">
    <property type="entry name" value="ATPase_P-type_domA"/>
</dbReference>
<dbReference type="Gene3D" id="3.40.1110.10">
    <property type="entry name" value="Calcium-transporting ATPase, cytoplasmic domain N"/>
    <property type="match status" value="1"/>
</dbReference>
<evidence type="ECO:0000256" key="6">
    <source>
        <dbReference type="SAM" id="Phobius"/>
    </source>
</evidence>
<dbReference type="InterPro" id="IPR027256">
    <property type="entry name" value="P-typ_ATPase_IB"/>
</dbReference>
<dbReference type="InterPro" id="IPR001757">
    <property type="entry name" value="P_typ_ATPase"/>
</dbReference>
<evidence type="ECO:0000256" key="2">
    <source>
        <dbReference type="ARBA" id="ARBA00006024"/>
    </source>
</evidence>
<feature type="transmembrane region" description="Helical" evidence="6">
    <location>
        <begin position="622"/>
        <end position="641"/>
    </location>
</feature>
<dbReference type="PANTHER" id="PTHR48085:SF5">
    <property type="entry name" value="CADMIUM_ZINC-TRANSPORTING ATPASE HMA4-RELATED"/>
    <property type="match status" value="1"/>
</dbReference>
<keyword evidence="5 6" id="KW-0472">Membrane</keyword>
<organism evidence="8">
    <name type="scientific">hydrothermal vent metagenome</name>
    <dbReference type="NCBI Taxonomy" id="652676"/>
    <lineage>
        <taxon>unclassified sequences</taxon>
        <taxon>metagenomes</taxon>
        <taxon>ecological metagenomes</taxon>
    </lineage>
</organism>
<dbReference type="GO" id="GO:0019829">
    <property type="term" value="F:ATPase-coupled monoatomic cation transmembrane transporter activity"/>
    <property type="evidence" value="ECO:0007669"/>
    <property type="project" value="InterPro"/>
</dbReference>
<feature type="transmembrane region" description="Helical" evidence="6">
    <location>
        <begin position="596"/>
        <end position="616"/>
    </location>
</feature>
<dbReference type="Pfam" id="PF00122">
    <property type="entry name" value="E1-E2_ATPase"/>
    <property type="match status" value="1"/>
</dbReference>
<dbReference type="GO" id="GO:0005524">
    <property type="term" value="F:ATP binding"/>
    <property type="evidence" value="ECO:0007669"/>
    <property type="project" value="InterPro"/>
</dbReference>
<feature type="transmembrane region" description="Helical" evidence="6">
    <location>
        <begin position="58"/>
        <end position="76"/>
    </location>
</feature>
<dbReference type="EC" id="3.6.3.3" evidence="8"/>
<evidence type="ECO:0000256" key="4">
    <source>
        <dbReference type="ARBA" id="ARBA00022989"/>
    </source>
</evidence>
<dbReference type="Gene3D" id="2.70.150.10">
    <property type="entry name" value="Calcium-transporting ATPase, cytoplasmic transduction domain A"/>
    <property type="match status" value="1"/>
</dbReference>
<comment type="subcellular location">
    <subcellularLocation>
        <location evidence="1">Membrane</location>
    </subcellularLocation>
</comment>
<dbReference type="SUPFAM" id="SSF81653">
    <property type="entry name" value="Calcium ATPase, transduction domain A"/>
    <property type="match status" value="1"/>
</dbReference>